<sequence>MQQLYMHIKNGKAEKIDSDLSTKGIKSTYLMMGMLFNRIRFLLPTGINSLISQGGQDNTEPFEVDYF</sequence>
<dbReference type="EMBL" id="JXTC01000024">
    <property type="protein sequence ID" value="PON98484.1"/>
    <property type="molecule type" value="Genomic_DNA"/>
</dbReference>
<keyword evidence="2" id="KW-1185">Reference proteome</keyword>
<organism evidence="1 2">
    <name type="scientific">Trema orientale</name>
    <name type="common">Charcoal tree</name>
    <name type="synonym">Celtis orientalis</name>
    <dbReference type="NCBI Taxonomy" id="63057"/>
    <lineage>
        <taxon>Eukaryota</taxon>
        <taxon>Viridiplantae</taxon>
        <taxon>Streptophyta</taxon>
        <taxon>Embryophyta</taxon>
        <taxon>Tracheophyta</taxon>
        <taxon>Spermatophyta</taxon>
        <taxon>Magnoliopsida</taxon>
        <taxon>eudicotyledons</taxon>
        <taxon>Gunneridae</taxon>
        <taxon>Pentapetalae</taxon>
        <taxon>rosids</taxon>
        <taxon>fabids</taxon>
        <taxon>Rosales</taxon>
        <taxon>Cannabaceae</taxon>
        <taxon>Trema</taxon>
    </lineage>
</organism>
<proteinExistence type="predicted"/>
<evidence type="ECO:0000313" key="1">
    <source>
        <dbReference type="EMBL" id="PON98484.1"/>
    </source>
</evidence>
<reference evidence="2" key="1">
    <citation type="submission" date="2016-06" db="EMBL/GenBank/DDBJ databases">
        <title>Parallel loss of symbiosis genes in relatives of nitrogen-fixing non-legume Parasponia.</title>
        <authorList>
            <person name="Van Velzen R."/>
            <person name="Holmer R."/>
            <person name="Bu F."/>
            <person name="Rutten L."/>
            <person name="Van Zeijl A."/>
            <person name="Liu W."/>
            <person name="Santuari L."/>
            <person name="Cao Q."/>
            <person name="Sharma T."/>
            <person name="Shen D."/>
            <person name="Roswanjaya Y."/>
            <person name="Wardhani T."/>
            <person name="Kalhor M.S."/>
            <person name="Jansen J."/>
            <person name="Van den Hoogen J."/>
            <person name="Gungor B."/>
            <person name="Hartog M."/>
            <person name="Hontelez J."/>
            <person name="Verver J."/>
            <person name="Yang W.-C."/>
            <person name="Schijlen E."/>
            <person name="Repin R."/>
            <person name="Schilthuizen M."/>
            <person name="Schranz E."/>
            <person name="Heidstra R."/>
            <person name="Miyata K."/>
            <person name="Fedorova E."/>
            <person name="Kohlen W."/>
            <person name="Bisseling T."/>
            <person name="Smit S."/>
            <person name="Geurts R."/>
        </authorList>
    </citation>
    <scope>NUCLEOTIDE SEQUENCE [LARGE SCALE GENOMIC DNA]</scope>
    <source>
        <strain evidence="2">cv. RG33-2</strain>
    </source>
</reference>
<accession>A0A2P5FL35</accession>
<dbReference type="InParanoid" id="A0A2P5FL35"/>
<dbReference type="AlphaFoldDB" id="A0A2P5FL35"/>
<dbReference type="Proteomes" id="UP000237000">
    <property type="component" value="Unassembled WGS sequence"/>
</dbReference>
<comment type="caution">
    <text evidence="1">The sequence shown here is derived from an EMBL/GenBank/DDBJ whole genome shotgun (WGS) entry which is preliminary data.</text>
</comment>
<name>A0A2P5FL35_TREOI</name>
<protein>
    <submittedName>
        <fullName evidence="1">Uncharacterized protein</fullName>
    </submittedName>
</protein>
<evidence type="ECO:0000313" key="2">
    <source>
        <dbReference type="Proteomes" id="UP000237000"/>
    </source>
</evidence>
<gene>
    <name evidence="1" type="ORF">TorRG33x02_057180</name>
</gene>